<dbReference type="SUPFAM" id="SSF57302">
    <property type="entry name" value="Snake toxin-like"/>
    <property type="match status" value="1"/>
</dbReference>
<keyword evidence="1" id="KW-0732">Signal</keyword>
<sequence length="135" mass="14511">MSLFHSALVLLATILPAFALLQCYEAFSTTNPEDKVPRYCPEGTHCMNLTEVKLTTRTYQFGCSAGTCSGGCKQLDGGAIWCCCFTDLCNGPSFTKVMTSTPITTYVTSSPSTIHSGSNMFITLASLALMINLIL</sequence>
<gene>
    <name evidence="2" type="ORF">CYNAS_LOCUS20078</name>
</gene>
<dbReference type="PANTHER" id="PTHR34721:SF3">
    <property type="entry name" value="ACTIVIN_RECP DOMAIN-CONTAINING PROTEIN-RELATED"/>
    <property type="match status" value="1"/>
</dbReference>
<name>A0AA36HC41_CYLNA</name>
<organism evidence="2 3">
    <name type="scientific">Cylicocyclus nassatus</name>
    <name type="common">Nematode worm</name>
    <dbReference type="NCBI Taxonomy" id="53992"/>
    <lineage>
        <taxon>Eukaryota</taxon>
        <taxon>Metazoa</taxon>
        <taxon>Ecdysozoa</taxon>
        <taxon>Nematoda</taxon>
        <taxon>Chromadorea</taxon>
        <taxon>Rhabditida</taxon>
        <taxon>Rhabditina</taxon>
        <taxon>Rhabditomorpha</taxon>
        <taxon>Strongyloidea</taxon>
        <taxon>Strongylidae</taxon>
        <taxon>Cylicocyclus</taxon>
    </lineage>
</organism>
<keyword evidence="3" id="KW-1185">Reference proteome</keyword>
<dbReference type="AlphaFoldDB" id="A0AA36HC41"/>
<evidence type="ECO:0000256" key="1">
    <source>
        <dbReference type="SAM" id="SignalP"/>
    </source>
</evidence>
<evidence type="ECO:0000313" key="3">
    <source>
        <dbReference type="Proteomes" id="UP001176961"/>
    </source>
</evidence>
<feature type="signal peptide" evidence="1">
    <location>
        <begin position="1"/>
        <end position="19"/>
    </location>
</feature>
<dbReference type="PANTHER" id="PTHR34721">
    <property type="entry name" value="PROTEIN CBG09734"/>
    <property type="match status" value="1"/>
</dbReference>
<comment type="caution">
    <text evidence="2">The sequence shown here is derived from an EMBL/GenBank/DDBJ whole genome shotgun (WGS) entry which is preliminary data.</text>
</comment>
<dbReference type="EMBL" id="CATQJL010000316">
    <property type="protein sequence ID" value="CAJ0608095.1"/>
    <property type="molecule type" value="Genomic_DNA"/>
</dbReference>
<accession>A0AA36HC41</accession>
<reference evidence="2" key="1">
    <citation type="submission" date="2023-07" db="EMBL/GenBank/DDBJ databases">
        <authorList>
            <consortium name="CYATHOMIX"/>
        </authorList>
    </citation>
    <scope>NUCLEOTIDE SEQUENCE</scope>
    <source>
        <strain evidence="2">N/A</strain>
    </source>
</reference>
<dbReference type="Proteomes" id="UP001176961">
    <property type="component" value="Unassembled WGS sequence"/>
</dbReference>
<protein>
    <submittedName>
        <fullName evidence="2">Uncharacterized protein</fullName>
    </submittedName>
</protein>
<feature type="chain" id="PRO_5041289697" evidence="1">
    <location>
        <begin position="20"/>
        <end position="135"/>
    </location>
</feature>
<proteinExistence type="predicted"/>
<evidence type="ECO:0000313" key="2">
    <source>
        <dbReference type="EMBL" id="CAJ0608095.1"/>
    </source>
</evidence>
<dbReference type="InterPro" id="IPR045860">
    <property type="entry name" value="Snake_toxin-like_sf"/>
</dbReference>